<dbReference type="RefSeq" id="WP_229113440.1">
    <property type="nucleotide sequence ID" value="NZ_CP064787.1"/>
</dbReference>
<dbReference type="PANTHER" id="PTHR32479">
    <property type="entry name" value="GLYCOLATE OXIDASE IRON-SULFUR SUBUNIT"/>
    <property type="match status" value="1"/>
</dbReference>
<evidence type="ECO:0000256" key="4">
    <source>
        <dbReference type="ARBA" id="ARBA00023004"/>
    </source>
</evidence>
<evidence type="ECO:0000256" key="1">
    <source>
        <dbReference type="ARBA" id="ARBA00022485"/>
    </source>
</evidence>
<dbReference type="GO" id="GO:0009331">
    <property type="term" value="C:glycerol-3-phosphate dehydrogenase (FAD) complex"/>
    <property type="evidence" value="ECO:0007669"/>
    <property type="project" value="InterPro"/>
</dbReference>
<keyword evidence="8" id="KW-0560">Oxidoreductase</keyword>
<dbReference type="GO" id="GO:0004368">
    <property type="term" value="F:glycerol-3-phosphate dehydrogenase (quinone) activity"/>
    <property type="evidence" value="ECO:0007669"/>
    <property type="project" value="UniProtKB-EC"/>
</dbReference>
<reference evidence="8" key="1">
    <citation type="submission" date="2020-11" db="EMBL/GenBank/DDBJ databases">
        <title>Carbohydrate-dependent, anaerobic sulfur respiration: A novel catabolism in halophilic archaea.</title>
        <authorList>
            <person name="Sorokin D.Y."/>
            <person name="Messina E."/>
            <person name="Smedile F."/>
            <person name="La Cono V."/>
            <person name="Hallsworth J.E."/>
            <person name="Yakimov M.M."/>
        </authorList>
    </citation>
    <scope>NUCLEOTIDE SEQUENCE</scope>
    <source>
        <strain evidence="8">HSR12-1</strain>
    </source>
</reference>
<organism evidence="8 9">
    <name type="scientific">Halapricum desulfuricans</name>
    <dbReference type="NCBI Taxonomy" id="2841257"/>
    <lineage>
        <taxon>Archaea</taxon>
        <taxon>Methanobacteriati</taxon>
        <taxon>Methanobacteriota</taxon>
        <taxon>Stenosarchaea group</taxon>
        <taxon>Halobacteria</taxon>
        <taxon>Halobacteriales</taxon>
        <taxon>Haloarculaceae</taxon>
        <taxon>Halapricum</taxon>
    </lineage>
</organism>
<feature type="region of interest" description="Disordered" evidence="6">
    <location>
        <begin position="1"/>
        <end position="20"/>
    </location>
</feature>
<dbReference type="PROSITE" id="PS00198">
    <property type="entry name" value="4FE4S_FER_1"/>
    <property type="match status" value="1"/>
</dbReference>
<dbReference type="GeneID" id="68856194"/>
<dbReference type="InterPro" id="IPR004017">
    <property type="entry name" value="Cys_rich_dom"/>
</dbReference>
<evidence type="ECO:0000256" key="6">
    <source>
        <dbReference type="SAM" id="MobiDB-lite"/>
    </source>
</evidence>
<dbReference type="GO" id="GO:0009061">
    <property type="term" value="P:anaerobic respiration"/>
    <property type="evidence" value="ECO:0007669"/>
    <property type="project" value="InterPro"/>
</dbReference>
<gene>
    <name evidence="8" type="primary">glpC4</name>
    <name evidence="8" type="ORF">HSR121_2647</name>
</gene>
<keyword evidence="1" id="KW-0004">4Fe-4S</keyword>
<dbReference type="AlphaFoldDB" id="A0A897N2N9"/>
<dbReference type="EMBL" id="CP064787">
    <property type="protein sequence ID" value="QSG06967.1"/>
    <property type="molecule type" value="Genomic_DNA"/>
</dbReference>
<protein>
    <submittedName>
        <fullName evidence="8">Fe-S oxidoreductase</fullName>
        <ecNumber evidence="8">1.1.5.3</ecNumber>
    </submittedName>
</protein>
<evidence type="ECO:0000256" key="5">
    <source>
        <dbReference type="ARBA" id="ARBA00023014"/>
    </source>
</evidence>
<keyword evidence="4" id="KW-0408">Iron</keyword>
<dbReference type="InterPro" id="IPR009051">
    <property type="entry name" value="Helical_ferredxn"/>
</dbReference>
<dbReference type="InterPro" id="IPR017900">
    <property type="entry name" value="4Fe4S_Fe_S_CS"/>
</dbReference>
<dbReference type="InterPro" id="IPR017896">
    <property type="entry name" value="4Fe4S_Fe-S-bd"/>
</dbReference>
<accession>A0A897N2N9</accession>
<dbReference type="PANTHER" id="PTHR32479:SF19">
    <property type="entry name" value="ANAEROBIC GLYCEROL-3-PHOSPHATE DEHYDROGENASE SUBUNIT C"/>
    <property type="match status" value="1"/>
</dbReference>
<evidence type="ECO:0000256" key="2">
    <source>
        <dbReference type="ARBA" id="ARBA00022723"/>
    </source>
</evidence>
<evidence type="ECO:0000259" key="7">
    <source>
        <dbReference type="PROSITE" id="PS51379"/>
    </source>
</evidence>
<feature type="domain" description="4Fe-4S ferredoxin-type" evidence="7">
    <location>
        <begin position="79"/>
        <end position="112"/>
    </location>
</feature>
<name>A0A897N2N9_9EURY</name>
<dbReference type="NCBIfam" id="NF008369">
    <property type="entry name" value="PRK11168.1"/>
    <property type="match status" value="1"/>
</dbReference>
<evidence type="ECO:0000313" key="8">
    <source>
        <dbReference type="EMBL" id="QSG06967.1"/>
    </source>
</evidence>
<dbReference type="Pfam" id="PF02754">
    <property type="entry name" value="CCG"/>
    <property type="match status" value="2"/>
</dbReference>
<dbReference type="GO" id="GO:0051539">
    <property type="term" value="F:4 iron, 4 sulfur cluster binding"/>
    <property type="evidence" value="ECO:0007669"/>
    <property type="project" value="UniProtKB-KW"/>
</dbReference>
<dbReference type="PROSITE" id="PS51379">
    <property type="entry name" value="4FE4S_FER_2"/>
    <property type="match status" value="1"/>
</dbReference>
<dbReference type="SUPFAM" id="SSF46548">
    <property type="entry name" value="alpha-helical ferredoxin"/>
    <property type="match status" value="1"/>
</dbReference>
<sequence length="441" mass="49799">MSDARDPTQFDPIVPNTGEEYEPLEVFPEDDGFDLRPGADSCYKCSTCDTNCPVAEVDDDFPGPKFQGPEQWRLKQTDDDYEIDPSISECSNCLRCDTSCPSGVNLAQMHNTARGEYVDNQVSKLSVKYIRNRILANYRTSAYFASMFPRTANFFMNFGPVRWAMEKVMHIPSEREFPEFATQTFRQWWSERGGAKVHSDDKKIAYFHGCYSNYNTPEVAKALVRIYEHFGYEVMVPPQKCSGTPMFANGMLDDARRHAETNVEELTAAIEEGADVVASCTSCSMALRNEYPELFDIDGIDDLAEHTYDAVEYLRIHTDVRQELEAAEVSGELEEEFAYHAPCHARNQGLERQAIELFRDLDGVAVEDVGESCSGISGTYGWKSEKYEKSMEIGSEMFEHMEESEGTTGMTECPTCASQMEHGTGYEVRHPLELIEAALID</sequence>
<dbReference type="Proteomes" id="UP000663525">
    <property type="component" value="Chromosome"/>
</dbReference>
<evidence type="ECO:0000313" key="9">
    <source>
        <dbReference type="Proteomes" id="UP000663525"/>
    </source>
</evidence>
<keyword evidence="5" id="KW-0411">Iron-sulfur</keyword>
<dbReference type="Pfam" id="PF13183">
    <property type="entry name" value="Fer4_8"/>
    <property type="match status" value="1"/>
</dbReference>
<evidence type="ECO:0000256" key="3">
    <source>
        <dbReference type="ARBA" id="ARBA00022737"/>
    </source>
</evidence>
<keyword evidence="2" id="KW-0479">Metal-binding</keyword>
<dbReference type="NCBIfam" id="TIGR03379">
    <property type="entry name" value="glycerol3P_GlpC"/>
    <property type="match status" value="1"/>
</dbReference>
<keyword evidence="3" id="KW-0677">Repeat</keyword>
<dbReference type="GO" id="GO:0046872">
    <property type="term" value="F:metal ion binding"/>
    <property type="evidence" value="ECO:0007669"/>
    <property type="project" value="UniProtKB-KW"/>
</dbReference>
<dbReference type="Gene3D" id="1.10.1060.10">
    <property type="entry name" value="Alpha-helical ferredoxin"/>
    <property type="match status" value="1"/>
</dbReference>
<dbReference type="GO" id="GO:0016020">
    <property type="term" value="C:membrane"/>
    <property type="evidence" value="ECO:0007669"/>
    <property type="project" value="InterPro"/>
</dbReference>
<proteinExistence type="predicted"/>
<dbReference type="EC" id="1.1.5.3" evidence="8"/>
<dbReference type="InterPro" id="IPR017753">
    <property type="entry name" value="G3P_DH_GlpC_su"/>
</dbReference>